<evidence type="ECO:0000256" key="9">
    <source>
        <dbReference type="SAM" id="Coils"/>
    </source>
</evidence>
<dbReference type="GO" id="GO:0016592">
    <property type="term" value="C:mediator complex"/>
    <property type="evidence" value="ECO:0007669"/>
    <property type="project" value="TreeGrafter"/>
</dbReference>
<evidence type="ECO:0000256" key="8">
    <source>
        <dbReference type="ARBA" id="ARBA00031958"/>
    </source>
</evidence>
<dbReference type="PANTHER" id="PTHR12433">
    <property type="entry name" value="MEDIATOR OF RNA POLYMERASE II TRANSCRIPTION SUBUNIT 25"/>
    <property type="match status" value="1"/>
</dbReference>
<evidence type="ECO:0000259" key="12">
    <source>
        <dbReference type="Pfam" id="PF11265"/>
    </source>
</evidence>
<evidence type="ECO:0000256" key="6">
    <source>
        <dbReference type="ARBA" id="ARBA00023163"/>
    </source>
</evidence>
<dbReference type="GO" id="GO:0005667">
    <property type="term" value="C:transcription regulator complex"/>
    <property type="evidence" value="ECO:0007669"/>
    <property type="project" value="TreeGrafter"/>
</dbReference>
<evidence type="ECO:0000256" key="5">
    <source>
        <dbReference type="ARBA" id="ARBA00023159"/>
    </source>
</evidence>
<proteinExistence type="inferred from homology"/>
<dbReference type="PANTHER" id="PTHR12433:SF11">
    <property type="entry name" value="MEDIATOR OF RNA POLYMERASE II TRANSCRIPTION SUBUNIT 25"/>
    <property type="match status" value="1"/>
</dbReference>
<dbReference type="Gene3D" id="2.40.290.30">
    <property type="entry name" value="Mediator complex subunit 25, ACID domain"/>
    <property type="match status" value="1"/>
</dbReference>
<dbReference type="GO" id="GO:0045944">
    <property type="term" value="P:positive regulation of transcription by RNA polymerase II"/>
    <property type="evidence" value="ECO:0007669"/>
    <property type="project" value="TreeGrafter"/>
</dbReference>
<comment type="similarity">
    <text evidence="2">Belongs to the Mediator complex subunit 25 family.</text>
</comment>
<feature type="region of interest" description="Disordered" evidence="10">
    <location>
        <begin position="334"/>
        <end position="370"/>
    </location>
</feature>
<feature type="coiled-coil region" evidence="9">
    <location>
        <begin position="753"/>
        <end position="819"/>
    </location>
</feature>
<keyword evidence="9" id="KW-0175">Coiled coil</keyword>
<dbReference type="AlphaFoldDB" id="A0AAW1V4V3"/>
<feature type="region of interest" description="Disordered" evidence="10">
    <location>
        <begin position="871"/>
        <end position="898"/>
    </location>
</feature>
<gene>
    <name evidence="13" type="ORF">WA026_019161</name>
</gene>
<evidence type="ECO:0000256" key="1">
    <source>
        <dbReference type="ARBA" id="ARBA00004123"/>
    </source>
</evidence>
<evidence type="ECO:0000313" key="13">
    <source>
        <dbReference type="EMBL" id="KAK9886904.1"/>
    </source>
</evidence>
<dbReference type="InterPro" id="IPR038196">
    <property type="entry name" value="Med25_PTOV_sf"/>
</dbReference>
<evidence type="ECO:0000256" key="10">
    <source>
        <dbReference type="SAM" id="MobiDB-lite"/>
    </source>
</evidence>
<evidence type="ECO:0000256" key="7">
    <source>
        <dbReference type="ARBA" id="ARBA00023242"/>
    </source>
</evidence>
<comment type="subcellular location">
    <subcellularLocation>
        <location evidence="1">Nucleus</location>
    </subcellularLocation>
</comment>
<feature type="region of interest" description="Disordered" evidence="10">
    <location>
        <begin position="226"/>
        <end position="294"/>
    </location>
</feature>
<feature type="compositionally biased region" description="Polar residues" evidence="10">
    <location>
        <begin position="259"/>
        <end position="275"/>
    </location>
</feature>
<evidence type="ECO:0000259" key="11">
    <source>
        <dbReference type="Pfam" id="PF11232"/>
    </source>
</evidence>
<dbReference type="FunFam" id="2.40.290.30:FF:000002">
    <property type="entry name" value="Mediator of RNA polymerase II transcription subunit"/>
    <property type="match status" value="1"/>
</dbReference>
<keyword evidence="7" id="KW-0539">Nucleus</keyword>
<keyword evidence="6" id="KW-0804">Transcription</keyword>
<keyword evidence="4" id="KW-0805">Transcription regulation</keyword>
<dbReference type="EMBL" id="JARQZJ010000103">
    <property type="protein sequence ID" value="KAK9886904.1"/>
    <property type="molecule type" value="Genomic_DNA"/>
</dbReference>
<sequence length="907" mass="98820">MVVCAGVDLNYPADVIFVIEATAVSGAYINDIKTNYIIPTLEYFGQGNLDENNYFSEIFNSFYGIVLYQAADCLPRLSTDTIGPFSNPGKLVAAIDKLELYGGKGESHANIAEGLASALQCFEELQVKHEPNANVQRHCLLVCTSPPYSLPVLECHAYTGKTAEQLAVILSERNINLSILSSRKLPSLYKLFEKAGGDLTVSQNKNYAKDPRHLVLLKGYSLKERPISPPPGSVSNQQNVANTNLPIPSLPSPLAGNDSPIQGSSQNTQNVQTGVGQAPVYRPPSAGLNTLPQHSQSIVSPNMVGIVNTRGPMMPGIVSNIMSGSPGYNTHVQGMGAQRPPQRWGMPPQPNPQRPYMPPNQQTQQAQSSALITQLTRPPSAISSSGVNQFIQLNNNSPLSQQLQQTSQQQQQQIKLGMNIPNQMQNPMAQGQNIQDVSAMSQVSQPNQVVTSQAQNVAQPGQQQAVQVGPGRERHTIWQGLLEWIEKPKSVQDQQKITKHVPCQVSANSKDGEPELKADGWPAKLIMQLMPKQLIGTIGGAYLKNSKSVLFHPQPCEALESLTKVMSSGFAGCVHFTSIANSQTCDIKVLILLYTAEKRAYLGFIPNDQTAFVGRLREVIQKQKSSQQILRQTQGGAAPGMNPQSGSPLSVGGAPNQMIPNPTTSQPGQGLMIQTNPIAMGGGQITQNVVSSSGQPNVPFKNVLGQNVPGGGMQPRIGLANIQQGMNQSPQPGSSNNMSPGMMGAPVQRAACENQLQAERQHNLEKINQLKQTLEAAQQQEQQYKSQLERISHMKTTQLQEALQVAQQTEMQYKMLDQQRMANQANQQANNPQQQNQRMMRPVMSNNPGLRHLLQQQPQYRQQQIIGMQQQMPGNGARPPPQMGQQLNNQGGGQNTFDDVTNFDFIV</sequence>
<evidence type="ECO:0000256" key="3">
    <source>
        <dbReference type="ARBA" id="ARBA00019694"/>
    </source>
</evidence>
<organism evidence="13 14">
    <name type="scientific">Henosepilachna vigintioctopunctata</name>
    <dbReference type="NCBI Taxonomy" id="420089"/>
    <lineage>
        <taxon>Eukaryota</taxon>
        <taxon>Metazoa</taxon>
        <taxon>Ecdysozoa</taxon>
        <taxon>Arthropoda</taxon>
        <taxon>Hexapoda</taxon>
        <taxon>Insecta</taxon>
        <taxon>Pterygota</taxon>
        <taxon>Neoptera</taxon>
        <taxon>Endopterygota</taxon>
        <taxon>Coleoptera</taxon>
        <taxon>Polyphaga</taxon>
        <taxon>Cucujiformia</taxon>
        <taxon>Coccinelloidea</taxon>
        <taxon>Coccinellidae</taxon>
        <taxon>Epilachninae</taxon>
        <taxon>Epilachnini</taxon>
        <taxon>Henosepilachna</taxon>
    </lineage>
</organism>
<evidence type="ECO:0000256" key="4">
    <source>
        <dbReference type="ARBA" id="ARBA00023015"/>
    </source>
</evidence>
<evidence type="ECO:0000256" key="2">
    <source>
        <dbReference type="ARBA" id="ARBA00009102"/>
    </source>
</evidence>
<keyword evidence="5" id="KW-0010">Activator</keyword>
<dbReference type="Pfam" id="PF11232">
    <property type="entry name" value="Med25"/>
    <property type="match status" value="1"/>
</dbReference>
<evidence type="ECO:0000313" key="14">
    <source>
        <dbReference type="Proteomes" id="UP001431783"/>
    </source>
</evidence>
<accession>A0AAW1V4V3</accession>
<feature type="compositionally biased region" description="Polar residues" evidence="10">
    <location>
        <begin position="233"/>
        <end position="246"/>
    </location>
</feature>
<comment type="caution">
    <text evidence="13">The sequence shown here is derived from an EMBL/GenBank/DDBJ whole genome shotgun (WGS) entry which is preliminary data.</text>
</comment>
<dbReference type="Pfam" id="PF11265">
    <property type="entry name" value="Med25_VWA"/>
    <property type="match status" value="1"/>
</dbReference>
<dbReference type="Proteomes" id="UP001431783">
    <property type="component" value="Unassembled WGS sequence"/>
</dbReference>
<protein>
    <recommendedName>
        <fullName evidence="3">Mediator of RNA polymerase II transcription subunit 25</fullName>
    </recommendedName>
    <alternativeName>
        <fullName evidence="8">Mediator complex subunit 25</fullName>
    </alternativeName>
</protein>
<feature type="domain" description="Mediator complex subunit Med25 PTOV" evidence="11">
    <location>
        <begin position="473"/>
        <end position="624"/>
    </location>
</feature>
<dbReference type="InterPro" id="IPR021394">
    <property type="entry name" value="Med25_PTOV"/>
</dbReference>
<name>A0AAW1V4V3_9CUCU</name>
<feature type="compositionally biased region" description="Pro residues" evidence="10">
    <location>
        <begin position="347"/>
        <end position="358"/>
    </location>
</feature>
<feature type="domain" description="Mediator of RNA polymerase II transcription subunit 25 von Willebrand factor type A" evidence="12">
    <location>
        <begin position="13"/>
        <end position="220"/>
    </location>
</feature>
<reference evidence="13 14" key="1">
    <citation type="submission" date="2023-03" db="EMBL/GenBank/DDBJ databases">
        <title>Genome insight into feeding habits of ladybird beetles.</title>
        <authorList>
            <person name="Li H.-S."/>
            <person name="Huang Y.-H."/>
            <person name="Pang H."/>
        </authorList>
    </citation>
    <scope>NUCLEOTIDE SEQUENCE [LARGE SCALE GENOMIC DNA]</scope>
    <source>
        <strain evidence="13">SYSU_2023b</strain>
        <tissue evidence="13">Whole body</tissue>
    </source>
</reference>
<keyword evidence="14" id="KW-1185">Reference proteome</keyword>
<dbReference type="InterPro" id="IPR021419">
    <property type="entry name" value="Mediator_Med25_VWA"/>
</dbReference>